<dbReference type="AlphaFoldDB" id="A0A948RUW8"/>
<dbReference type="PANTHER" id="PTHR43825:SF1">
    <property type="entry name" value="TRANSKETOLASE-LIKE PYRIMIDINE-BINDING DOMAIN-CONTAINING PROTEIN"/>
    <property type="match status" value="1"/>
</dbReference>
<comment type="cofactor">
    <cofactor evidence="1">
        <name>thiamine diphosphate</name>
        <dbReference type="ChEBI" id="CHEBI:58937"/>
    </cofactor>
</comment>
<dbReference type="InterPro" id="IPR009014">
    <property type="entry name" value="Transketo_C/PFOR_II"/>
</dbReference>
<evidence type="ECO:0000313" key="3">
    <source>
        <dbReference type="EMBL" id="MBU2689897.1"/>
    </source>
</evidence>
<comment type="caution">
    <text evidence="3">The sequence shown here is derived from an EMBL/GenBank/DDBJ whole genome shotgun (WGS) entry which is preliminary data.</text>
</comment>
<sequence length="774" mass="86489">MEKQSLHFEHWEKIKDLIDTCIDMMLNHRQSGHPGGSRSKVQMMVTLLMGDLMRWDIRRPEARFGDRFILAAGHTAPLLYATLAVLAESLRAKFEETGDSRYRLNPEHIVFWEDLLGFRRHGGLAGHAEMEGKTLFVKANTGPSGHGSPFAMGEAMALKRAGAEGVKVFAMEGEGGLTPGGVHETKNSAWGLGLDNLYFLVDWNDFGIDDHRVSDVVPGSPQEWFESHGWRTFGAQDGTDWTQVAKALTNLVHGPNPAKVPGAAWARTRKGRGYLKYDNASHGAPHSPSNCQLYWETKKPFMEKYGVEFEGFGEPRPGDTAAFNKQVRNNYAKVFEMMRKDRDLIDYMADTLLQIGDSIPETIDGYRFGGPTSPCNDAVITDFENYPESMWAKPGEKKPNRAALARWGSWVNAYSKKTHGRPLFVICSADLADSTNISGFAYDFDELPGFGKYERNSNPEGVLLPQEITEFANAGLVCGMASVNLSKKPFEEFDGLYGACSTYGSFVYLKYGLMRLYSQMCQDTQFKTGKVLWVAGHSGPETADDSRTHFGIFAPGITQLFPEGQVIDVHPWEYNEVPVVIARSLLAKAPIIALHLTRPPIEIPDRAALGIPSHFEAAKGAYILRDFKQGQPKMGTVFVQGTATTSNLIKCLPDLEKNGLNVKVVAAISPQLFNLQPKSVRETILSDADRFDCMAVTNRSRRLMKDWLSNPVADEYTISSDWDDRWRTGGTLDEVIEEAHLSCDWILKGIERFVKDRDERLATLRRYLDAAEKR</sequence>
<evidence type="ECO:0000259" key="2">
    <source>
        <dbReference type="Pfam" id="PF00456"/>
    </source>
</evidence>
<dbReference type="EMBL" id="JAHJDP010000019">
    <property type="protein sequence ID" value="MBU2689897.1"/>
    <property type="molecule type" value="Genomic_DNA"/>
</dbReference>
<organism evidence="3 4">
    <name type="scientific">Eiseniibacteriota bacterium</name>
    <dbReference type="NCBI Taxonomy" id="2212470"/>
    <lineage>
        <taxon>Bacteria</taxon>
        <taxon>Candidatus Eiseniibacteriota</taxon>
    </lineage>
</organism>
<reference evidence="3" key="1">
    <citation type="submission" date="2021-05" db="EMBL/GenBank/DDBJ databases">
        <title>Energy efficiency and biological interactions define the core microbiome of deep oligotrophic groundwater.</title>
        <authorList>
            <person name="Mehrshad M."/>
            <person name="Lopez-Fernandez M."/>
            <person name="Bell E."/>
            <person name="Bernier-Latmani R."/>
            <person name="Bertilsson S."/>
            <person name="Dopson M."/>
        </authorList>
    </citation>
    <scope>NUCLEOTIDE SEQUENCE</scope>
    <source>
        <strain evidence="3">Modern_marine.mb.64</strain>
    </source>
</reference>
<name>A0A948RUW8_UNCEI</name>
<evidence type="ECO:0000256" key="1">
    <source>
        <dbReference type="ARBA" id="ARBA00001964"/>
    </source>
</evidence>
<feature type="domain" description="Transketolase N-terminal" evidence="2">
    <location>
        <begin position="113"/>
        <end position="286"/>
    </location>
</feature>
<dbReference type="InterPro" id="IPR029061">
    <property type="entry name" value="THDP-binding"/>
</dbReference>
<dbReference type="Gene3D" id="3.40.50.970">
    <property type="match status" value="2"/>
</dbReference>
<dbReference type="SUPFAM" id="SSF52518">
    <property type="entry name" value="Thiamin diphosphate-binding fold (THDP-binding)"/>
    <property type="match status" value="2"/>
</dbReference>
<gene>
    <name evidence="3" type="ORF">KJ970_03145</name>
</gene>
<dbReference type="Pfam" id="PF00456">
    <property type="entry name" value="Transketolase_N"/>
    <property type="match status" value="1"/>
</dbReference>
<dbReference type="Gene3D" id="3.40.50.920">
    <property type="match status" value="1"/>
</dbReference>
<proteinExistence type="predicted"/>
<dbReference type="PANTHER" id="PTHR43825">
    <property type="entry name" value="PYRUVATE DEHYDROGENASE E1 COMPONENT"/>
    <property type="match status" value="1"/>
</dbReference>
<dbReference type="InterPro" id="IPR005474">
    <property type="entry name" value="Transketolase_N"/>
</dbReference>
<protein>
    <submittedName>
        <fullName evidence="3">Transketolase</fullName>
    </submittedName>
</protein>
<dbReference type="Proteomes" id="UP000777784">
    <property type="component" value="Unassembled WGS sequence"/>
</dbReference>
<accession>A0A948RUW8</accession>
<evidence type="ECO:0000313" key="4">
    <source>
        <dbReference type="Proteomes" id="UP000777784"/>
    </source>
</evidence>
<dbReference type="InterPro" id="IPR051157">
    <property type="entry name" value="PDH/Transketolase"/>
</dbReference>